<sequence length="62" mass="6701">MGVLGEENPRRFPPAEGRKGGEIIFGAQEFSVGAAKLSKLGLNLAFKHSAKSQTKPNFAWID</sequence>
<keyword evidence="2" id="KW-1185">Reference proteome</keyword>
<dbReference type="EMBL" id="LGKP01000022">
    <property type="protein sequence ID" value="KPL85974.1"/>
    <property type="molecule type" value="Genomic_DNA"/>
</dbReference>
<protein>
    <submittedName>
        <fullName evidence="1">Uncharacterized protein</fullName>
    </submittedName>
</protein>
<evidence type="ECO:0000313" key="1">
    <source>
        <dbReference type="EMBL" id="KPL85974.1"/>
    </source>
</evidence>
<evidence type="ECO:0000313" key="2">
    <source>
        <dbReference type="Proteomes" id="UP000050277"/>
    </source>
</evidence>
<accession>A0A0P6Y0J1</accession>
<dbReference type="Proteomes" id="UP000050277">
    <property type="component" value="Unassembled WGS sequence"/>
</dbReference>
<dbReference type="AlphaFoldDB" id="A0A0P6Y0J1"/>
<proteinExistence type="predicted"/>
<gene>
    <name evidence="1" type="ORF">SE18_13840</name>
</gene>
<reference evidence="1 2" key="1">
    <citation type="submission" date="2015-07" db="EMBL/GenBank/DDBJ databases">
        <title>Whole genome sequence of Herpetosiphon geysericola DSM 7119.</title>
        <authorList>
            <person name="Hemp J."/>
            <person name="Ward L.M."/>
            <person name="Pace L.A."/>
            <person name="Fischer W.W."/>
        </authorList>
    </citation>
    <scope>NUCLEOTIDE SEQUENCE [LARGE SCALE GENOMIC DNA]</scope>
    <source>
        <strain evidence="1 2">DSM 7119</strain>
    </source>
</reference>
<organism evidence="1 2">
    <name type="scientific">Herpetosiphon geysericola</name>
    <dbReference type="NCBI Taxonomy" id="70996"/>
    <lineage>
        <taxon>Bacteria</taxon>
        <taxon>Bacillati</taxon>
        <taxon>Chloroflexota</taxon>
        <taxon>Chloroflexia</taxon>
        <taxon>Herpetosiphonales</taxon>
        <taxon>Herpetosiphonaceae</taxon>
        <taxon>Herpetosiphon</taxon>
    </lineage>
</organism>
<dbReference type="STRING" id="70996.SE18_13840"/>
<name>A0A0P6Y0J1_9CHLR</name>
<comment type="caution">
    <text evidence="1">The sequence shown here is derived from an EMBL/GenBank/DDBJ whole genome shotgun (WGS) entry which is preliminary data.</text>
</comment>